<comment type="caution">
    <text evidence="5">The sequence shown here is derived from an EMBL/GenBank/DDBJ whole genome shotgun (WGS) entry which is preliminary data.</text>
</comment>
<organism evidence="5 6">
    <name type="scientific">Hydrogenophaga laconesensis</name>
    <dbReference type="NCBI Taxonomy" id="1805971"/>
    <lineage>
        <taxon>Bacteria</taxon>
        <taxon>Pseudomonadati</taxon>
        <taxon>Pseudomonadota</taxon>
        <taxon>Betaproteobacteria</taxon>
        <taxon>Burkholderiales</taxon>
        <taxon>Comamonadaceae</taxon>
        <taxon>Hydrogenophaga</taxon>
    </lineage>
</organism>
<keyword evidence="3" id="KW-0804">Transcription</keyword>
<dbReference type="InterPro" id="IPR018060">
    <property type="entry name" value="HTH_AraC"/>
</dbReference>
<dbReference type="Pfam" id="PF12833">
    <property type="entry name" value="HTH_18"/>
    <property type="match status" value="1"/>
</dbReference>
<dbReference type="InterPro" id="IPR003313">
    <property type="entry name" value="AraC-bd"/>
</dbReference>
<accession>A0ABU1VFI1</accession>
<gene>
    <name evidence="5" type="ORF">J2X09_003996</name>
</gene>
<proteinExistence type="predicted"/>
<protein>
    <submittedName>
        <fullName evidence="5">AraC-like DNA-binding protein</fullName>
    </submittedName>
</protein>
<keyword evidence="6" id="KW-1185">Reference proteome</keyword>
<evidence type="ECO:0000256" key="3">
    <source>
        <dbReference type="ARBA" id="ARBA00023163"/>
    </source>
</evidence>
<dbReference type="InterPro" id="IPR037923">
    <property type="entry name" value="HTH-like"/>
</dbReference>
<dbReference type="InterPro" id="IPR014710">
    <property type="entry name" value="RmlC-like_jellyroll"/>
</dbReference>
<dbReference type="Pfam" id="PF02311">
    <property type="entry name" value="AraC_binding"/>
    <property type="match status" value="1"/>
</dbReference>
<evidence type="ECO:0000313" key="5">
    <source>
        <dbReference type="EMBL" id="MDR7096239.1"/>
    </source>
</evidence>
<dbReference type="SUPFAM" id="SSF51215">
    <property type="entry name" value="Regulatory protein AraC"/>
    <property type="match status" value="1"/>
</dbReference>
<dbReference type="Gene3D" id="1.10.10.60">
    <property type="entry name" value="Homeodomain-like"/>
    <property type="match status" value="2"/>
</dbReference>
<name>A0ABU1VFI1_9BURK</name>
<evidence type="ECO:0000259" key="4">
    <source>
        <dbReference type="PROSITE" id="PS01124"/>
    </source>
</evidence>
<dbReference type="PANTHER" id="PTHR46796">
    <property type="entry name" value="HTH-TYPE TRANSCRIPTIONAL ACTIVATOR RHAS-RELATED"/>
    <property type="match status" value="1"/>
</dbReference>
<dbReference type="PROSITE" id="PS01124">
    <property type="entry name" value="HTH_ARAC_FAMILY_2"/>
    <property type="match status" value="1"/>
</dbReference>
<dbReference type="SMART" id="SM00342">
    <property type="entry name" value="HTH_ARAC"/>
    <property type="match status" value="1"/>
</dbReference>
<dbReference type="InterPro" id="IPR009057">
    <property type="entry name" value="Homeodomain-like_sf"/>
</dbReference>
<feature type="domain" description="HTH araC/xylS-type" evidence="4">
    <location>
        <begin position="178"/>
        <end position="276"/>
    </location>
</feature>
<evidence type="ECO:0000256" key="2">
    <source>
        <dbReference type="ARBA" id="ARBA00023125"/>
    </source>
</evidence>
<dbReference type="Gene3D" id="2.60.120.10">
    <property type="entry name" value="Jelly Rolls"/>
    <property type="match status" value="1"/>
</dbReference>
<keyword evidence="2" id="KW-0238">DNA-binding</keyword>
<dbReference type="SUPFAM" id="SSF46689">
    <property type="entry name" value="Homeodomain-like"/>
    <property type="match status" value="1"/>
</dbReference>
<dbReference type="PANTHER" id="PTHR46796:SF7">
    <property type="entry name" value="ARAC FAMILY TRANSCRIPTIONAL REGULATOR"/>
    <property type="match status" value="1"/>
</dbReference>
<dbReference type="InterPro" id="IPR050204">
    <property type="entry name" value="AraC_XylS_family_regulators"/>
</dbReference>
<dbReference type="Proteomes" id="UP001265550">
    <property type="component" value="Unassembled WGS sequence"/>
</dbReference>
<keyword evidence="1" id="KW-0805">Transcription regulation</keyword>
<dbReference type="EMBL" id="JAVDWE010000013">
    <property type="protein sequence ID" value="MDR7096239.1"/>
    <property type="molecule type" value="Genomic_DNA"/>
</dbReference>
<sequence>MKHPDISQETHVLGDATVQTVVRAEQCDALAARHIAHVAVVDAAAPYTVVRTNLSGAFMQVCLSGEGQTLLDGRWYTHKPGSVSFAPAHVLHAFHCVPGKRWRLAWVRFRPDSVRSVDGALAPTMSPFDGQVLEHAILGLHGEMLGAADPGTCVVWVDVIERYVARLLEPLQREPRLVPVWNAVKADLARDWTLADLASLANTSEEHLRRLCQKSLGRSPGRQLATLRIAHAAHLLATSDDKIEAIARSVGYVNPFAFSNTFKRLTGFRPSDYRMRHL</sequence>
<dbReference type="RefSeq" id="WP_204735015.1">
    <property type="nucleotide sequence ID" value="NZ_JAVDWE010000013.1"/>
</dbReference>
<evidence type="ECO:0000256" key="1">
    <source>
        <dbReference type="ARBA" id="ARBA00023015"/>
    </source>
</evidence>
<reference evidence="5 6" key="1">
    <citation type="submission" date="2023-07" db="EMBL/GenBank/DDBJ databases">
        <title>Sorghum-associated microbial communities from plants grown in Nebraska, USA.</title>
        <authorList>
            <person name="Schachtman D."/>
        </authorList>
    </citation>
    <scope>NUCLEOTIDE SEQUENCE [LARGE SCALE GENOMIC DNA]</scope>
    <source>
        <strain evidence="5 6">BE240</strain>
    </source>
</reference>
<evidence type="ECO:0000313" key="6">
    <source>
        <dbReference type="Proteomes" id="UP001265550"/>
    </source>
</evidence>